<dbReference type="GO" id="GO:0051539">
    <property type="term" value="F:4 iron, 4 sulfur cluster binding"/>
    <property type="evidence" value="ECO:0007669"/>
    <property type="project" value="UniProtKB-KW"/>
</dbReference>
<dbReference type="RefSeq" id="WP_209355145.1">
    <property type="nucleotide sequence ID" value="NZ_CP060010.1"/>
</dbReference>
<dbReference type="Pfam" id="PF04055">
    <property type="entry name" value="Radical_SAM"/>
    <property type="match status" value="1"/>
</dbReference>
<dbReference type="InterPro" id="IPR020612">
    <property type="entry name" value="Methylthiotransferase_CS"/>
</dbReference>
<reference evidence="11" key="1">
    <citation type="submission" date="2020-07" db="EMBL/GenBank/DDBJ databases">
        <title>Genome sequences of bacteria associated with the marine, planktonic diatom Thalassiosira profunda strain ECT2AJA-044.</title>
        <authorList>
            <person name="Gargas C.B."/>
            <person name="Roberts W.R."/>
            <person name="Alverson A.J."/>
        </authorList>
    </citation>
    <scope>NUCLEOTIDE SEQUENCE</scope>
    <source>
        <strain evidence="11">ECT2AJA-044</strain>
    </source>
</reference>
<dbReference type="SMART" id="SM00729">
    <property type="entry name" value="Elp3"/>
    <property type="match status" value="1"/>
</dbReference>
<dbReference type="CDD" id="cd01335">
    <property type="entry name" value="Radical_SAM"/>
    <property type="match status" value="1"/>
</dbReference>
<evidence type="ECO:0000256" key="1">
    <source>
        <dbReference type="ARBA" id="ARBA00001966"/>
    </source>
</evidence>
<feature type="domain" description="Radical SAM core" evidence="10">
    <location>
        <begin position="134"/>
        <end position="365"/>
    </location>
</feature>
<dbReference type="SFLD" id="SFLDS00029">
    <property type="entry name" value="Radical_SAM"/>
    <property type="match status" value="1"/>
</dbReference>
<dbReference type="GO" id="GO:0035599">
    <property type="term" value="F:aspartic acid methylthiotransferase activity"/>
    <property type="evidence" value="ECO:0007669"/>
    <property type="project" value="TreeGrafter"/>
</dbReference>
<dbReference type="NCBIfam" id="TIGR00089">
    <property type="entry name" value="MiaB/RimO family radical SAM methylthiotransferase"/>
    <property type="match status" value="1"/>
</dbReference>
<dbReference type="Gene3D" id="3.80.30.20">
    <property type="entry name" value="tm_1862 like domain"/>
    <property type="match status" value="1"/>
</dbReference>
<dbReference type="InterPro" id="IPR007197">
    <property type="entry name" value="rSAM"/>
</dbReference>
<feature type="domain" description="MTTase N-terminal" evidence="9">
    <location>
        <begin position="3"/>
        <end position="114"/>
    </location>
</feature>
<keyword evidence="8" id="KW-0411">Iron-sulfur</keyword>
<keyword evidence="5" id="KW-0949">S-adenosyl-L-methionine</keyword>
<dbReference type="NCBIfam" id="TIGR01579">
    <property type="entry name" value="MiaB-like-C"/>
    <property type="match status" value="1"/>
</dbReference>
<dbReference type="PROSITE" id="PS51449">
    <property type="entry name" value="MTTASE_N"/>
    <property type="match status" value="1"/>
</dbReference>
<sequence>MSTPPKFTTLGCRLNAYETEAMKELSQEAGISNAVIVNTCAVTAEAVRKARQEIRKLRRENPVATLIVTGCAAQTEPETFAKMGEVDRVIGNTEKMQSETWKNMAADFVGETEKVQVDDIMSITETAGHLIDGFGTRSRAYVQVQNGCDHRCTFCIIPYGRGNSRSVPAGVVVDQIKRLVDKGFNEVVLTGVDLTSWGADLPAQPKLGDLVMRILKLVPDLPRLRISSVDSIEVDENLMAAIATEPRLMPHLHLSLQHGDDLILKRMARRHLRDDAIRFCEDAKKLRPDMTFGADIIAGFPTETDAHFENSLKLVEDCDLTWLHVFPYSKREGTPAAKIPSQVSGPTIKARAAQLRAAGDAQVAKHLAAQIGKTHSILMENPHMGRTEQFTEVHFATPQVEGSIVKATITGQAANQLTV</sequence>
<keyword evidence="4" id="KW-0808">Transferase</keyword>
<dbReference type="SUPFAM" id="SSF102114">
    <property type="entry name" value="Radical SAM enzymes"/>
    <property type="match status" value="1"/>
</dbReference>
<gene>
    <name evidence="11" type="primary">mtaB</name>
    <name evidence="11" type="ORF">HZ995_07945</name>
</gene>
<dbReference type="PROSITE" id="PS51918">
    <property type="entry name" value="RADICAL_SAM"/>
    <property type="match status" value="1"/>
</dbReference>
<dbReference type="Pfam" id="PF00919">
    <property type="entry name" value="UPF0004"/>
    <property type="match status" value="1"/>
</dbReference>
<dbReference type="PROSITE" id="PS01278">
    <property type="entry name" value="MTTASE_RADICAL"/>
    <property type="match status" value="1"/>
</dbReference>
<evidence type="ECO:0000256" key="2">
    <source>
        <dbReference type="ARBA" id="ARBA00022485"/>
    </source>
</evidence>
<proteinExistence type="predicted"/>
<dbReference type="GO" id="GO:0046872">
    <property type="term" value="F:metal ion binding"/>
    <property type="evidence" value="ECO:0007669"/>
    <property type="project" value="UniProtKB-KW"/>
</dbReference>
<dbReference type="InterPro" id="IPR038135">
    <property type="entry name" value="Methylthiotransferase_N_sf"/>
</dbReference>
<dbReference type="SFLD" id="SFLDG01082">
    <property type="entry name" value="B12-binding_domain_containing"/>
    <property type="match status" value="1"/>
</dbReference>
<evidence type="ECO:0000313" key="12">
    <source>
        <dbReference type="Proteomes" id="UP000665026"/>
    </source>
</evidence>
<keyword evidence="3" id="KW-0963">Cytoplasm</keyword>
<dbReference type="GO" id="GO:0005829">
    <property type="term" value="C:cytosol"/>
    <property type="evidence" value="ECO:0007669"/>
    <property type="project" value="TreeGrafter"/>
</dbReference>
<evidence type="ECO:0000313" key="11">
    <source>
        <dbReference type="EMBL" id="QTN34452.1"/>
    </source>
</evidence>
<dbReference type="InterPro" id="IPR005839">
    <property type="entry name" value="Methylthiotransferase"/>
</dbReference>
<keyword evidence="2" id="KW-0004">4Fe-4S</keyword>
<evidence type="ECO:0000259" key="10">
    <source>
        <dbReference type="PROSITE" id="PS51918"/>
    </source>
</evidence>
<dbReference type="AlphaFoldDB" id="A0A975I5Z0"/>
<protein>
    <submittedName>
        <fullName evidence="11">tRNA (N(6)-L-threonylcarbamoyladenosine(37)-C(2))-methylthiotransferase MtaB</fullName>
    </submittedName>
</protein>
<evidence type="ECO:0000256" key="5">
    <source>
        <dbReference type="ARBA" id="ARBA00022691"/>
    </source>
</evidence>
<dbReference type="InterPro" id="IPR058240">
    <property type="entry name" value="rSAM_sf"/>
</dbReference>
<evidence type="ECO:0000256" key="7">
    <source>
        <dbReference type="ARBA" id="ARBA00023004"/>
    </source>
</evidence>
<evidence type="ECO:0000256" key="8">
    <source>
        <dbReference type="ARBA" id="ARBA00023014"/>
    </source>
</evidence>
<dbReference type="InterPro" id="IPR006467">
    <property type="entry name" value="MiaB-like_bact"/>
</dbReference>
<dbReference type="InterPro" id="IPR023404">
    <property type="entry name" value="rSAM_horseshoe"/>
</dbReference>
<evidence type="ECO:0000256" key="4">
    <source>
        <dbReference type="ARBA" id="ARBA00022679"/>
    </source>
</evidence>
<dbReference type="Gene3D" id="3.40.50.12160">
    <property type="entry name" value="Methylthiotransferase, N-terminal domain"/>
    <property type="match status" value="1"/>
</dbReference>
<evidence type="ECO:0000256" key="6">
    <source>
        <dbReference type="ARBA" id="ARBA00022723"/>
    </source>
</evidence>
<keyword evidence="6" id="KW-0479">Metal-binding</keyword>
<dbReference type="InterPro" id="IPR006638">
    <property type="entry name" value="Elp3/MiaA/NifB-like_rSAM"/>
</dbReference>
<evidence type="ECO:0000259" key="9">
    <source>
        <dbReference type="PROSITE" id="PS51449"/>
    </source>
</evidence>
<dbReference type="Proteomes" id="UP000665026">
    <property type="component" value="Chromosome"/>
</dbReference>
<keyword evidence="7" id="KW-0408">Iron</keyword>
<dbReference type="EMBL" id="CP060010">
    <property type="protein sequence ID" value="QTN34452.1"/>
    <property type="molecule type" value="Genomic_DNA"/>
</dbReference>
<comment type="cofactor">
    <cofactor evidence="1">
        <name>[4Fe-4S] cluster</name>
        <dbReference type="ChEBI" id="CHEBI:49883"/>
    </cofactor>
</comment>
<dbReference type="PANTHER" id="PTHR43837:SF1">
    <property type="entry name" value="RIBOSOMAL PROTEIN US12 METHYLTHIOTRANSFERASE RIMO"/>
    <property type="match status" value="1"/>
</dbReference>
<dbReference type="KEGG" id="cact:HZ995_07945"/>
<accession>A0A975I5Z0</accession>
<dbReference type="PANTHER" id="PTHR43837">
    <property type="entry name" value="RIBOSOMAL PROTEIN S12 METHYLTHIOTRANSFERASE RIMO"/>
    <property type="match status" value="1"/>
</dbReference>
<name>A0A975I5Z0_9RHOB</name>
<organism evidence="11 12">
    <name type="scientific">Cognatishimia activa</name>
    <dbReference type="NCBI Taxonomy" id="1715691"/>
    <lineage>
        <taxon>Bacteria</taxon>
        <taxon>Pseudomonadati</taxon>
        <taxon>Pseudomonadota</taxon>
        <taxon>Alphaproteobacteria</taxon>
        <taxon>Rhodobacterales</taxon>
        <taxon>Paracoccaceae</taxon>
        <taxon>Cognatishimia</taxon>
    </lineage>
</organism>
<evidence type="ECO:0000256" key="3">
    <source>
        <dbReference type="ARBA" id="ARBA00022490"/>
    </source>
</evidence>
<dbReference type="InterPro" id="IPR013848">
    <property type="entry name" value="Methylthiotransferase_N"/>
</dbReference>
<dbReference type="GO" id="GO:0006400">
    <property type="term" value="P:tRNA modification"/>
    <property type="evidence" value="ECO:0007669"/>
    <property type="project" value="InterPro"/>
</dbReference>
<dbReference type="InterPro" id="IPR005840">
    <property type="entry name" value="Ribosomal_uS12_MeSTrfase_RimO"/>
</dbReference>